<keyword evidence="3" id="KW-0813">Transport</keyword>
<gene>
    <name evidence="18" type="ORF">DES53_111197</name>
</gene>
<dbReference type="AlphaFoldDB" id="A0A366HBX5"/>
<organism evidence="18 19">
    <name type="scientific">Roseimicrobium gellanilyticum</name>
    <dbReference type="NCBI Taxonomy" id="748857"/>
    <lineage>
        <taxon>Bacteria</taxon>
        <taxon>Pseudomonadati</taxon>
        <taxon>Verrucomicrobiota</taxon>
        <taxon>Verrucomicrobiia</taxon>
        <taxon>Verrucomicrobiales</taxon>
        <taxon>Verrucomicrobiaceae</taxon>
        <taxon>Roseimicrobium</taxon>
    </lineage>
</organism>
<dbReference type="RefSeq" id="WP_170157390.1">
    <property type="nucleotide sequence ID" value="NZ_QNRR01000011.1"/>
</dbReference>
<keyword evidence="7 15" id="KW-0732">Signal</keyword>
<evidence type="ECO:0000256" key="12">
    <source>
        <dbReference type="ARBA" id="ARBA00023139"/>
    </source>
</evidence>
<dbReference type="GO" id="GO:0015288">
    <property type="term" value="F:porin activity"/>
    <property type="evidence" value="ECO:0007669"/>
    <property type="project" value="UniProtKB-KW"/>
</dbReference>
<evidence type="ECO:0000256" key="1">
    <source>
        <dbReference type="ARBA" id="ARBA00004571"/>
    </source>
</evidence>
<dbReference type="Pfam" id="PF22461">
    <property type="entry name" value="SLBB_2"/>
    <property type="match status" value="1"/>
</dbReference>
<keyword evidence="10" id="KW-0626">Porin</keyword>
<keyword evidence="19" id="KW-1185">Reference proteome</keyword>
<evidence type="ECO:0000256" key="5">
    <source>
        <dbReference type="ARBA" id="ARBA00022597"/>
    </source>
</evidence>
<keyword evidence="4" id="KW-1134">Transmembrane beta strand</keyword>
<dbReference type="Gene3D" id="3.10.560.10">
    <property type="entry name" value="Outer membrane lipoprotein wza domain like"/>
    <property type="match status" value="1"/>
</dbReference>
<dbReference type="EMBL" id="QNRR01000011">
    <property type="protein sequence ID" value="RBP38675.1"/>
    <property type="molecule type" value="Genomic_DNA"/>
</dbReference>
<reference evidence="18 19" key="1">
    <citation type="submission" date="2018-06" db="EMBL/GenBank/DDBJ databases">
        <title>Genomic Encyclopedia of Type Strains, Phase IV (KMG-IV): sequencing the most valuable type-strain genomes for metagenomic binning, comparative biology and taxonomic classification.</title>
        <authorList>
            <person name="Goeker M."/>
        </authorList>
    </citation>
    <scope>NUCLEOTIDE SEQUENCE [LARGE SCALE GENOMIC DNA]</scope>
    <source>
        <strain evidence="18 19">DSM 25532</strain>
    </source>
</reference>
<evidence type="ECO:0000256" key="14">
    <source>
        <dbReference type="ARBA" id="ARBA00023288"/>
    </source>
</evidence>
<protein>
    <submittedName>
        <fullName evidence="18">Polysaccharide export outer membrane protein</fullName>
    </submittedName>
</protein>
<dbReference type="InterPro" id="IPR054765">
    <property type="entry name" value="SLBB_dom"/>
</dbReference>
<dbReference type="GO" id="GO:0046930">
    <property type="term" value="C:pore complex"/>
    <property type="evidence" value="ECO:0007669"/>
    <property type="project" value="UniProtKB-KW"/>
</dbReference>
<keyword evidence="13" id="KW-0998">Cell outer membrane</keyword>
<feature type="domain" description="Polysaccharide export protein N-terminal" evidence="16">
    <location>
        <begin position="27"/>
        <end position="106"/>
    </location>
</feature>
<evidence type="ECO:0000256" key="15">
    <source>
        <dbReference type="SAM" id="SignalP"/>
    </source>
</evidence>
<evidence type="ECO:0000256" key="7">
    <source>
        <dbReference type="ARBA" id="ARBA00022729"/>
    </source>
</evidence>
<evidence type="ECO:0000256" key="4">
    <source>
        <dbReference type="ARBA" id="ARBA00022452"/>
    </source>
</evidence>
<dbReference type="Proteomes" id="UP000253426">
    <property type="component" value="Unassembled WGS sequence"/>
</dbReference>
<dbReference type="GO" id="GO:0006811">
    <property type="term" value="P:monoatomic ion transport"/>
    <property type="evidence" value="ECO:0007669"/>
    <property type="project" value="UniProtKB-KW"/>
</dbReference>
<dbReference type="Pfam" id="PF02563">
    <property type="entry name" value="Poly_export"/>
    <property type="match status" value="1"/>
</dbReference>
<evidence type="ECO:0000256" key="3">
    <source>
        <dbReference type="ARBA" id="ARBA00022448"/>
    </source>
</evidence>
<comment type="caution">
    <text evidence="18">The sequence shown here is derived from an EMBL/GenBank/DDBJ whole genome shotgun (WGS) entry which is preliminary data.</text>
</comment>
<keyword evidence="8" id="KW-0625">Polysaccharide transport</keyword>
<feature type="chain" id="PRO_5016760391" evidence="15">
    <location>
        <begin position="27"/>
        <end position="190"/>
    </location>
</feature>
<comment type="similarity">
    <text evidence="2">Belongs to the BexD/CtrA/VexA family.</text>
</comment>
<keyword evidence="9" id="KW-0406">Ion transport</keyword>
<evidence type="ECO:0000256" key="13">
    <source>
        <dbReference type="ARBA" id="ARBA00023237"/>
    </source>
</evidence>
<dbReference type="Gene3D" id="3.30.1950.10">
    <property type="entry name" value="wza like domain"/>
    <property type="match status" value="1"/>
</dbReference>
<keyword evidence="6" id="KW-0812">Transmembrane</keyword>
<comment type="subcellular location">
    <subcellularLocation>
        <location evidence="1">Cell outer membrane</location>
        <topology evidence="1">Multi-pass membrane protein</topology>
    </subcellularLocation>
</comment>
<evidence type="ECO:0000256" key="6">
    <source>
        <dbReference type="ARBA" id="ARBA00022692"/>
    </source>
</evidence>
<proteinExistence type="inferred from homology"/>
<keyword evidence="5" id="KW-0762">Sugar transport</keyword>
<sequence>MILNLKKIIACSTFVVVACFTGSAAAQGNESALRAGDSVVIKISGVPAEEIVVVNNSYDISDNGTINLPYIGQVKASGMRPSTLQQNIQSAYKSAEIYTNPTIQVTPNRDANTQVVFVSGEVKTPGKIPMSPGMTVHGAIVAAGDLTEFAKAKAVRLLRNGKAVEIDLRRVDSPAAQTPVQPGDTIHVPQ</sequence>
<dbReference type="PROSITE" id="PS51257">
    <property type="entry name" value="PROKAR_LIPOPROTEIN"/>
    <property type="match status" value="1"/>
</dbReference>
<name>A0A366HBX5_9BACT</name>
<evidence type="ECO:0000256" key="11">
    <source>
        <dbReference type="ARBA" id="ARBA00023136"/>
    </source>
</evidence>
<dbReference type="GO" id="GO:0015159">
    <property type="term" value="F:polysaccharide transmembrane transporter activity"/>
    <property type="evidence" value="ECO:0007669"/>
    <property type="project" value="InterPro"/>
</dbReference>
<feature type="signal peptide" evidence="15">
    <location>
        <begin position="1"/>
        <end position="26"/>
    </location>
</feature>
<evidence type="ECO:0000256" key="8">
    <source>
        <dbReference type="ARBA" id="ARBA00023047"/>
    </source>
</evidence>
<keyword evidence="11" id="KW-0472">Membrane</keyword>
<dbReference type="PANTHER" id="PTHR33619:SF3">
    <property type="entry name" value="POLYSACCHARIDE EXPORT PROTEIN GFCE-RELATED"/>
    <property type="match status" value="1"/>
</dbReference>
<evidence type="ECO:0000256" key="10">
    <source>
        <dbReference type="ARBA" id="ARBA00023114"/>
    </source>
</evidence>
<dbReference type="GO" id="GO:0009279">
    <property type="term" value="C:cell outer membrane"/>
    <property type="evidence" value="ECO:0007669"/>
    <property type="project" value="UniProtKB-SubCell"/>
</dbReference>
<evidence type="ECO:0000256" key="2">
    <source>
        <dbReference type="ARBA" id="ARBA00009450"/>
    </source>
</evidence>
<keyword evidence="14" id="KW-0449">Lipoprotein</keyword>
<dbReference type="InterPro" id="IPR003715">
    <property type="entry name" value="Poly_export_N"/>
</dbReference>
<evidence type="ECO:0000313" key="18">
    <source>
        <dbReference type="EMBL" id="RBP38675.1"/>
    </source>
</evidence>
<accession>A0A366HBX5</accession>
<evidence type="ECO:0000259" key="17">
    <source>
        <dbReference type="Pfam" id="PF22461"/>
    </source>
</evidence>
<keyword evidence="12" id="KW-0564">Palmitate</keyword>
<evidence type="ECO:0000313" key="19">
    <source>
        <dbReference type="Proteomes" id="UP000253426"/>
    </source>
</evidence>
<dbReference type="InterPro" id="IPR049712">
    <property type="entry name" value="Poly_export"/>
</dbReference>
<evidence type="ECO:0000256" key="9">
    <source>
        <dbReference type="ARBA" id="ARBA00023065"/>
    </source>
</evidence>
<feature type="domain" description="SLBB" evidence="17">
    <location>
        <begin position="114"/>
        <end position="188"/>
    </location>
</feature>
<evidence type="ECO:0000259" key="16">
    <source>
        <dbReference type="Pfam" id="PF02563"/>
    </source>
</evidence>
<dbReference type="PANTHER" id="PTHR33619">
    <property type="entry name" value="POLYSACCHARIDE EXPORT PROTEIN GFCE-RELATED"/>
    <property type="match status" value="1"/>
</dbReference>